<protein>
    <recommendedName>
        <fullName evidence="3">alpha-L-fucosidase</fullName>
        <ecNumber evidence="3">3.2.1.51</ecNumber>
    </recommendedName>
</protein>
<dbReference type="GO" id="GO:0016139">
    <property type="term" value="P:glycoside catabolic process"/>
    <property type="evidence" value="ECO:0007669"/>
    <property type="project" value="TreeGrafter"/>
</dbReference>
<dbReference type="GeneID" id="36594180"/>
<sequence length="756" mass="83581">MGLVQLLVAGFAAGVAAVPGRRWDNKTSSETIQIPLDSYFNNRGFGLVPGEANFDQLNNSYSALNLPIGEIYVSTKTNVSYLFPGYQGQNKRDNVVMAGQQIEVPSSPYFSLQMLVATESAGAADNMTFEYTDGTSTLAEVRTNPYSSFLSILKGEIVMPSYFTNNDTNFNTSHIFEYIGPLDPSKTLASITLPNTSNKTSRIHLFSMSLYKQDGVQAQFIRPTQKHDINRVQTVELIIGNSGPNWISGSGVEVSITAPGIKTVQPGYTKRLRPGDQKKINVGVLGSGNVTAQVHFTGSMNATFSAENVSFGLDEYTSDFASLSTHESPEWFDQAKFGIFIHWGPYCVPGWGNSTPWEIYAEWYWWYNNHRNADKADVYNHQLETFGGANYDDFFTNFTAENWDAKSWVDLIADAGAQYFVITTKHHDGFAMFDTEETTHRNSLHYGPKRDILRELFDAAKSYQPQLRRGTYFSLPEWFNPLFGPYGFSQTSGPASTSWPGIIAQNPYTGLAEPYTGALNKSDFIVDLMVPQMEILAYKYGTDIMWCDCGAANGTANFAAKWFNEAASQGRQVTMNNRCGIAAGADFDTPEYTTFSSISERKWESNQGMDPYSYGYNRATPPDLYMNASTLINSLVDMVSKNGNLLLDVGPKADGTIDATEIAHLLEAGTWIKPNAEAIFNTTYWFLTPEVGDPTEEFVINAALPILEGDVITMIGAGNDTEAAWTPEGEGISINVPSALANAGKYCWVFKIEYFA</sequence>
<dbReference type="InterPro" id="IPR017853">
    <property type="entry name" value="GH"/>
</dbReference>
<dbReference type="Gene3D" id="3.20.20.80">
    <property type="entry name" value="Glycosidases"/>
    <property type="match status" value="1"/>
</dbReference>
<dbReference type="EMBL" id="KZ613912">
    <property type="protein sequence ID" value="PMD51291.1"/>
    <property type="molecule type" value="Genomic_DNA"/>
</dbReference>
<evidence type="ECO:0000313" key="9">
    <source>
        <dbReference type="EMBL" id="PMD51291.1"/>
    </source>
</evidence>
<dbReference type="SMART" id="SM00812">
    <property type="entry name" value="Alpha_L_fucos"/>
    <property type="match status" value="1"/>
</dbReference>
<dbReference type="Proteomes" id="UP000235371">
    <property type="component" value="Unassembled WGS sequence"/>
</dbReference>
<comment type="function">
    <text evidence="1">Alpha-L-fucosidase is responsible for hydrolyzing the alpha-1,6-linked fucose joined to the reducing-end N-acetylglucosamine of the carbohydrate moieties of glycoproteins.</text>
</comment>
<name>A0A2J6SKI4_9HELO</name>
<evidence type="ECO:0000256" key="4">
    <source>
        <dbReference type="ARBA" id="ARBA00022729"/>
    </source>
</evidence>
<keyword evidence="10" id="KW-1185">Reference proteome</keyword>
<dbReference type="Pfam" id="PF01120">
    <property type="entry name" value="Alpha_L_fucos"/>
    <property type="match status" value="1"/>
</dbReference>
<organism evidence="9 10">
    <name type="scientific">Hyaloscypha bicolor E</name>
    <dbReference type="NCBI Taxonomy" id="1095630"/>
    <lineage>
        <taxon>Eukaryota</taxon>
        <taxon>Fungi</taxon>
        <taxon>Dikarya</taxon>
        <taxon>Ascomycota</taxon>
        <taxon>Pezizomycotina</taxon>
        <taxon>Leotiomycetes</taxon>
        <taxon>Helotiales</taxon>
        <taxon>Hyaloscyphaceae</taxon>
        <taxon>Hyaloscypha</taxon>
        <taxon>Hyaloscypha bicolor</taxon>
    </lineage>
</organism>
<dbReference type="GO" id="GO:0006004">
    <property type="term" value="P:fucose metabolic process"/>
    <property type="evidence" value="ECO:0007669"/>
    <property type="project" value="InterPro"/>
</dbReference>
<dbReference type="PANTHER" id="PTHR10030:SF37">
    <property type="entry name" value="ALPHA-L-FUCOSIDASE-RELATED"/>
    <property type="match status" value="1"/>
</dbReference>
<dbReference type="InterPro" id="IPR000933">
    <property type="entry name" value="Glyco_hydro_29"/>
</dbReference>
<dbReference type="STRING" id="1095630.A0A2J6SKI4"/>
<reference evidence="9 10" key="1">
    <citation type="submission" date="2016-04" db="EMBL/GenBank/DDBJ databases">
        <title>A degradative enzymes factory behind the ericoid mycorrhizal symbiosis.</title>
        <authorList>
            <consortium name="DOE Joint Genome Institute"/>
            <person name="Martino E."/>
            <person name="Morin E."/>
            <person name="Grelet G."/>
            <person name="Kuo A."/>
            <person name="Kohler A."/>
            <person name="Daghino S."/>
            <person name="Barry K."/>
            <person name="Choi C."/>
            <person name="Cichocki N."/>
            <person name="Clum A."/>
            <person name="Copeland A."/>
            <person name="Hainaut M."/>
            <person name="Haridas S."/>
            <person name="Labutti K."/>
            <person name="Lindquist E."/>
            <person name="Lipzen A."/>
            <person name="Khouja H.-R."/>
            <person name="Murat C."/>
            <person name="Ohm R."/>
            <person name="Olson A."/>
            <person name="Spatafora J."/>
            <person name="Veneault-Fourrey C."/>
            <person name="Henrissat B."/>
            <person name="Grigoriev I."/>
            <person name="Martin F."/>
            <person name="Perotto S."/>
        </authorList>
    </citation>
    <scope>NUCLEOTIDE SEQUENCE [LARGE SCALE GENOMIC DNA]</scope>
    <source>
        <strain evidence="9 10">E</strain>
    </source>
</reference>
<accession>A0A2J6SKI4</accession>
<dbReference type="EC" id="3.2.1.51" evidence="3"/>
<evidence type="ECO:0000259" key="8">
    <source>
        <dbReference type="Pfam" id="PF01120"/>
    </source>
</evidence>
<proteinExistence type="inferred from homology"/>
<dbReference type="SUPFAM" id="SSF51445">
    <property type="entry name" value="(Trans)glycosidases"/>
    <property type="match status" value="1"/>
</dbReference>
<evidence type="ECO:0000256" key="2">
    <source>
        <dbReference type="ARBA" id="ARBA00007951"/>
    </source>
</evidence>
<evidence type="ECO:0000256" key="5">
    <source>
        <dbReference type="ARBA" id="ARBA00022801"/>
    </source>
</evidence>
<comment type="similarity">
    <text evidence="2">Belongs to the glycosyl hydrolase 29 family.</text>
</comment>
<evidence type="ECO:0000313" key="10">
    <source>
        <dbReference type="Proteomes" id="UP000235371"/>
    </source>
</evidence>
<dbReference type="PANTHER" id="PTHR10030">
    <property type="entry name" value="ALPHA-L-FUCOSIDASE"/>
    <property type="match status" value="1"/>
</dbReference>
<evidence type="ECO:0000256" key="7">
    <source>
        <dbReference type="SAM" id="SignalP"/>
    </source>
</evidence>
<evidence type="ECO:0000256" key="6">
    <source>
        <dbReference type="ARBA" id="ARBA00023295"/>
    </source>
</evidence>
<dbReference type="GO" id="GO:0004560">
    <property type="term" value="F:alpha-L-fucosidase activity"/>
    <property type="evidence" value="ECO:0007669"/>
    <property type="project" value="UniProtKB-EC"/>
</dbReference>
<dbReference type="OrthoDB" id="6039950at2759"/>
<evidence type="ECO:0000256" key="3">
    <source>
        <dbReference type="ARBA" id="ARBA00012662"/>
    </source>
</evidence>
<dbReference type="InParanoid" id="A0A2J6SKI4"/>
<keyword evidence="6" id="KW-0326">Glycosidase</keyword>
<feature type="chain" id="PRO_5014428134" description="alpha-L-fucosidase" evidence="7">
    <location>
        <begin position="18"/>
        <end position="756"/>
    </location>
</feature>
<dbReference type="AlphaFoldDB" id="A0A2J6SKI4"/>
<dbReference type="InterPro" id="IPR057739">
    <property type="entry name" value="Glyco_hydro_29_N"/>
</dbReference>
<keyword evidence="4 7" id="KW-0732">Signal</keyword>
<evidence type="ECO:0000256" key="1">
    <source>
        <dbReference type="ARBA" id="ARBA00004071"/>
    </source>
</evidence>
<gene>
    <name evidence="9" type="ORF">K444DRAFT_656653</name>
</gene>
<keyword evidence="5 9" id="KW-0378">Hydrolase</keyword>
<feature type="domain" description="Glycoside hydrolase family 29 N-terminal" evidence="8">
    <location>
        <begin position="314"/>
        <end position="677"/>
    </location>
</feature>
<dbReference type="RefSeq" id="XP_024728195.1">
    <property type="nucleotide sequence ID" value="XM_024886103.1"/>
</dbReference>
<feature type="signal peptide" evidence="7">
    <location>
        <begin position="1"/>
        <end position="17"/>
    </location>
</feature>
<dbReference type="PRINTS" id="PR00741">
    <property type="entry name" value="GLHYDRLASE29"/>
</dbReference>
<dbReference type="InterPro" id="IPR016286">
    <property type="entry name" value="FUC_metazoa-typ"/>
</dbReference>